<dbReference type="InterPro" id="IPR009599">
    <property type="entry name" value="DUF1207"/>
</dbReference>
<evidence type="ECO:0008006" key="3">
    <source>
        <dbReference type="Google" id="ProtNLM"/>
    </source>
</evidence>
<dbReference type="STRING" id="1167006.UWK_00992"/>
<evidence type="ECO:0000313" key="2">
    <source>
        <dbReference type="Proteomes" id="UP000011721"/>
    </source>
</evidence>
<dbReference type="eggNOG" id="COG3170">
    <property type="taxonomic scope" value="Bacteria"/>
</dbReference>
<evidence type="ECO:0000313" key="1">
    <source>
        <dbReference type="EMBL" id="AGF77566.1"/>
    </source>
</evidence>
<dbReference type="OrthoDB" id="238106at2"/>
<dbReference type="KEGG" id="dsf:UWK_00992"/>
<protein>
    <recommendedName>
        <fullName evidence="3">DUF1207 domain-containing protein</fullName>
    </recommendedName>
</protein>
<dbReference type="Pfam" id="PF06727">
    <property type="entry name" value="DUF1207"/>
    <property type="match status" value="1"/>
</dbReference>
<keyword evidence="2" id="KW-1185">Reference proteome</keyword>
<dbReference type="PATRIC" id="fig|1167006.5.peg.1113"/>
<reference evidence="2" key="1">
    <citation type="journal article" date="2013" name="Stand. Genomic Sci.">
        <title>Complete genome sequence of Desulfocapsa sulfexigens, a marine deltaproteobacterium specialized in disproportionating inorganic sulfur compounds.</title>
        <authorList>
            <person name="Finster K.W."/>
            <person name="Kjeldsen K.U."/>
            <person name="Kube M."/>
            <person name="Reinhardt R."/>
            <person name="Mussmann M."/>
            <person name="Amann R."/>
            <person name="Schreiber L."/>
        </authorList>
    </citation>
    <scope>NUCLEOTIDE SEQUENCE [LARGE SCALE GENOMIC DNA]</scope>
    <source>
        <strain evidence="2">DSM 10523 / SB164P1</strain>
    </source>
</reference>
<gene>
    <name evidence="1" type="ordered locus">UWK_00992</name>
</gene>
<dbReference type="AlphaFoldDB" id="M1PMA4"/>
<organism evidence="1 2">
    <name type="scientific">Desulfocapsa sulfexigens (strain DSM 10523 / SB164P1)</name>
    <dbReference type="NCBI Taxonomy" id="1167006"/>
    <lineage>
        <taxon>Bacteria</taxon>
        <taxon>Pseudomonadati</taxon>
        <taxon>Thermodesulfobacteriota</taxon>
        <taxon>Desulfobulbia</taxon>
        <taxon>Desulfobulbales</taxon>
        <taxon>Desulfocapsaceae</taxon>
        <taxon>Desulfocapsa</taxon>
    </lineage>
</organism>
<sequence>MNHFQQQRSHVWHIFSGLLFLVIFFPCSSGAAPASDEFIRGYAAAILQRDFQITVEKLNVQSGVIYIRGLEAPDEVRDRMKSSLSSIEGVSQVFVVEDGKITPTDGKSDIATEVNVFLPRDLLFKSLLADPRWPHFSVSYQQYQQNSQLERVGSTSFGETFSFYRFGGPWNSQMEVGLQAGVFSIFDMDADSLDLVNADYYVAIPLSLKKDNFSAMARIFHQSSHLGDEYLLSGQAQERINLSYEGFGTLLSYNFPLGFRIYGGGGYLFDRDPSDLRPWLAQSGLEFRSSEAWLGGALRPIVALDLQNFEEGDWDTNVSLRAGVQLENPVFLSRKLQILIEYYNGSSPNGQFYARDPVEFIGLGFHFFYD</sequence>
<accession>M1PMA4</accession>
<dbReference type="EMBL" id="CP003985">
    <property type="protein sequence ID" value="AGF77566.1"/>
    <property type="molecule type" value="Genomic_DNA"/>
</dbReference>
<name>M1PMA4_DESSD</name>
<dbReference type="RefSeq" id="WP_015403262.1">
    <property type="nucleotide sequence ID" value="NC_020304.1"/>
</dbReference>
<dbReference type="Proteomes" id="UP000011721">
    <property type="component" value="Chromosome"/>
</dbReference>
<proteinExistence type="predicted"/>
<dbReference type="HOGENOM" id="CLU_060295_0_0_7"/>